<evidence type="ECO:0000313" key="2">
    <source>
        <dbReference type="EMBL" id="KAF4089803.1"/>
    </source>
</evidence>
<comment type="caution">
    <text evidence="2">The sequence shown here is derived from an EMBL/GenBank/DDBJ whole genome shotgun (WGS) entry which is preliminary data.</text>
</comment>
<keyword evidence="1" id="KW-0732">Signal</keyword>
<reference evidence="2 3" key="1">
    <citation type="submission" date="2020-02" db="EMBL/GenBank/DDBJ databases">
        <title>A chromosome-scale genome assembly of the black bullhead catfish (Ameiurus melas).</title>
        <authorList>
            <person name="Wen M."/>
            <person name="Zham M."/>
            <person name="Cabau C."/>
            <person name="Klopp C."/>
            <person name="Donnadieu C."/>
            <person name="Roques C."/>
            <person name="Bouchez O."/>
            <person name="Lampietro C."/>
            <person name="Jouanno E."/>
            <person name="Herpin A."/>
            <person name="Louis A."/>
            <person name="Berthelot C."/>
            <person name="Parey E."/>
            <person name="Roest-Crollius H."/>
            <person name="Braasch I."/>
            <person name="Postlethwait J."/>
            <person name="Robinson-Rechavi M."/>
            <person name="Echchiki A."/>
            <person name="Begum T."/>
            <person name="Montfort J."/>
            <person name="Schartl M."/>
            <person name="Bobe J."/>
            <person name="Guiguen Y."/>
        </authorList>
    </citation>
    <scope>NUCLEOTIDE SEQUENCE [LARGE SCALE GENOMIC DNA]</scope>
    <source>
        <strain evidence="2">M_S1</strain>
        <tissue evidence="2">Blood</tissue>
    </source>
</reference>
<dbReference type="AlphaFoldDB" id="A0A7J6B3X4"/>
<organism evidence="2 3">
    <name type="scientific">Ameiurus melas</name>
    <name type="common">Black bullhead</name>
    <name type="synonym">Silurus melas</name>
    <dbReference type="NCBI Taxonomy" id="219545"/>
    <lineage>
        <taxon>Eukaryota</taxon>
        <taxon>Metazoa</taxon>
        <taxon>Chordata</taxon>
        <taxon>Craniata</taxon>
        <taxon>Vertebrata</taxon>
        <taxon>Euteleostomi</taxon>
        <taxon>Actinopterygii</taxon>
        <taxon>Neopterygii</taxon>
        <taxon>Teleostei</taxon>
        <taxon>Ostariophysi</taxon>
        <taxon>Siluriformes</taxon>
        <taxon>Ictaluridae</taxon>
        <taxon>Ameiurus</taxon>
    </lineage>
</organism>
<evidence type="ECO:0000256" key="1">
    <source>
        <dbReference type="SAM" id="SignalP"/>
    </source>
</evidence>
<gene>
    <name evidence="2" type="ORF">AMELA_G00042530</name>
</gene>
<feature type="chain" id="PRO_5029863471" evidence="1">
    <location>
        <begin position="22"/>
        <end position="96"/>
    </location>
</feature>
<protein>
    <submittedName>
        <fullName evidence="2">Uncharacterized protein</fullName>
    </submittedName>
</protein>
<sequence>MYSLSLFYLHFLCIELELKNSDPISAVRGCHVVIEQSESRGWVRANQVAVQRSSGVFLIHTGSASPSALNLSLSLSFYCFFIRTVGRVMESVWLLW</sequence>
<accession>A0A7J6B3X4</accession>
<dbReference type="EMBL" id="JAAGNN010000004">
    <property type="protein sequence ID" value="KAF4089803.1"/>
    <property type="molecule type" value="Genomic_DNA"/>
</dbReference>
<feature type="signal peptide" evidence="1">
    <location>
        <begin position="1"/>
        <end position="21"/>
    </location>
</feature>
<dbReference type="Proteomes" id="UP000593565">
    <property type="component" value="Unassembled WGS sequence"/>
</dbReference>
<name>A0A7J6B3X4_AMEME</name>
<evidence type="ECO:0000313" key="3">
    <source>
        <dbReference type="Proteomes" id="UP000593565"/>
    </source>
</evidence>
<proteinExistence type="predicted"/>
<keyword evidence="3" id="KW-1185">Reference proteome</keyword>